<keyword evidence="2 3" id="KW-0472">Membrane</keyword>
<gene>
    <name evidence="5" type="ORF">WFZ85_09765</name>
</gene>
<keyword evidence="6" id="KW-1185">Reference proteome</keyword>
<protein>
    <submittedName>
        <fullName evidence="5">BamA/TamA family outer membrane protein</fullName>
    </submittedName>
</protein>
<evidence type="ECO:0000313" key="5">
    <source>
        <dbReference type="EMBL" id="MEM0542906.1"/>
    </source>
</evidence>
<dbReference type="Proteomes" id="UP001460072">
    <property type="component" value="Unassembled WGS sequence"/>
</dbReference>
<dbReference type="InterPro" id="IPR000184">
    <property type="entry name" value="Bac_surfAg_D15"/>
</dbReference>
<accession>A0ABU9N654</accession>
<reference evidence="5 6" key="1">
    <citation type="submission" date="2024-03" db="EMBL/GenBank/DDBJ databases">
        <title>Two novel species of the genus Flavobacterium exhibiting potentially degradation of complex polysaccharides.</title>
        <authorList>
            <person name="Lian X."/>
        </authorList>
    </citation>
    <scope>NUCLEOTIDE SEQUENCE [LARGE SCALE GENOMIC DNA]</scope>
    <source>
        <strain evidence="6">j3</strain>
    </source>
</reference>
<feature type="transmembrane region" description="Helical" evidence="3">
    <location>
        <begin position="12"/>
        <end position="32"/>
    </location>
</feature>
<evidence type="ECO:0000259" key="4">
    <source>
        <dbReference type="Pfam" id="PF01103"/>
    </source>
</evidence>
<feature type="domain" description="Bacterial surface antigen (D15)" evidence="4">
    <location>
        <begin position="118"/>
        <end position="391"/>
    </location>
</feature>
<sequence>MTFNLKISTYSLIGLYVKPFIIITLICSVTTLNAQSFFKKYFNNLINNKSDIEQPQLLLYPTVSYAPETTWEIGLSSLYVYYAKRDTINRLSEISGFTFFTLEQQYGLWLDHAIYSDSDRWFLLGKLRFQSFPLYYHGIGTNTPKEYTARVDANQVFIKERILKKIKKNLFLGLEIDYQSLSAVDFVLAKSMNNNFKFPLGSNGSNNLGLGVGLVYDSRHNVLNVRDGFFSELGILNSNSVWSSNYNFTSIYSDTRFYKPMGSKNVLATQLLGQFNFGDIPFNQLSQLGGESMMRGYYYGRYRDNHQLAAQAEYRFLPIPFHFTNRIGAAVFASTGTVFNKIENLSIHNLKFSAGAGLRFLLFPKKDIWTRVDYAFTREGGGFYLFIGEAF</sequence>
<keyword evidence="3" id="KW-1133">Transmembrane helix</keyword>
<dbReference type="Pfam" id="PF01103">
    <property type="entry name" value="Omp85"/>
    <property type="match status" value="1"/>
</dbReference>
<evidence type="ECO:0000256" key="3">
    <source>
        <dbReference type="SAM" id="Phobius"/>
    </source>
</evidence>
<comment type="caution">
    <text evidence="5">The sequence shown here is derived from an EMBL/GenBank/DDBJ whole genome shotgun (WGS) entry which is preliminary data.</text>
</comment>
<keyword evidence="3" id="KW-0812">Transmembrane</keyword>
<dbReference type="RefSeq" id="WP_342696111.1">
    <property type="nucleotide sequence ID" value="NZ_JBCGDO010000012.1"/>
</dbReference>
<dbReference type="Gene3D" id="2.40.160.50">
    <property type="entry name" value="membrane protein fhac: a member of the omp85/tpsb transporter family"/>
    <property type="match status" value="1"/>
</dbReference>
<evidence type="ECO:0000256" key="1">
    <source>
        <dbReference type="ARBA" id="ARBA00004370"/>
    </source>
</evidence>
<evidence type="ECO:0000313" key="6">
    <source>
        <dbReference type="Proteomes" id="UP001460072"/>
    </source>
</evidence>
<organism evidence="5 6">
    <name type="scientific">Flavobacterium aureirubrum</name>
    <dbReference type="NCBI Taxonomy" id="3133147"/>
    <lineage>
        <taxon>Bacteria</taxon>
        <taxon>Pseudomonadati</taxon>
        <taxon>Bacteroidota</taxon>
        <taxon>Flavobacteriia</taxon>
        <taxon>Flavobacteriales</taxon>
        <taxon>Flavobacteriaceae</taxon>
        <taxon>Flavobacterium</taxon>
    </lineage>
</organism>
<comment type="subcellular location">
    <subcellularLocation>
        <location evidence="1">Membrane</location>
    </subcellularLocation>
</comment>
<evidence type="ECO:0000256" key="2">
    <source>
        <dbReference type="ARBA" id="ARBA00023136"/>
    </source>
</evidence>
<proteinExistence type="predicted"/>
<name>A0ABU9N654_9FLAO</name>
<dbReference type="EMBL" id="JBCGDO010000012">
    <property type="protein sequence ID" value="MEM0542906.1"/>
    <property type="molecule type" value="Genomic_DNA"/>
</dbReference>